<gene>
    <name evidence="4" type="ORF">CWD84_19095</name>
</gene>
<dbReference type="PANTHER" id="PTHR18964:SF149">
    <property type="entry name" value="BIFUNCTIONAL UDP-N-ACETYLGLUCOSAMINE 2-EPIMERASE_N-ACETYLMANNOSAMINE KINASE"/>
    <property type="match status" value="1"/>
</dbReference>
<dbReference type="InterPro" id="IPR036390">
    <property type="entry name" value="WH_DNA-bd_sf"/>
</dbReference>
<dbReference type="GO" id="GO:0042732">
    <property type="term" value="P:D-xylose metabolic process"/>
    <property type="evidence" value="ECO:0007669"/>
    <property type="project" value="UniProtKB-KW"/>
</dbReference>
<accession>A0AAI8MZX4</accession>
<dbReference type="Proteomes" id="UP000234366">
    <property type="component" value="Chromosome"/>
</dbReference>
<evidence type="ECO:0000313" key="5">
    <source>
        <dbReference type="Proteomes" id="UP000234366"/>
    </source>
</evidence>
<dbReference type="Pfam" id="PF00480">
    <property type="entry name" value="ROK"/>
    <property type="match status" value="1"/>
</dbReference>
<evidence type="ECO:0008006" key="6">
    <source>
        <dbReference type="Google" id="ProtNLM"/>
    </source>
</evidence>
<reference evidence="4 5" key="1">
    <citation type="submission" date="2017-11" db="EMBL/GenBank/DDBJ databases">
        <title>Genome sequence and genome mining of multiple bioactive secondary metabolites from a deep sea-derived Bacillus siamensis SCSIO 05746.</title>
        <authorList>
            <person name="Pan H.-Q."/>
            <person name="Ju J.-H."/>
        </authorList>
    </citation>
    <scope>NUCLEOTIDE SEQUENCE [LARGE SCALE GENOMIC DNA]</scope>
    <source>
        <strain evidence="4 5">SCSIO 05746</strain>
    </source>
</reference>
<comment type="function">
    <text evidence="1">Transcriptional repressor of xylose-utilizing enzymes.</text>
</comment>
<dbReference type="InterPro" id="IPR000600">
    <property type="entry name" value="ROK"/>
</dbReference>
<evidence type="ECO:0000256" key="1">
    <source>
        <dbReference type="ARBA" id="ARBA00002486"/>
    </source>
</evidence>
<dbReference type="SUPFAM" id="SSF46785">
    <property type="entry name" value="Winged helix' DNA-binding domain"/>
    <property type="match status" value="1"/>
</dbReference>
<evidence type="ECO:0000256" key="2">
    <source>
        <dbReference type="ARBA" id="ARBA00006479"/>
    </source>
</evidence>
<organism evidence="4 5">
    <name type="scientific">Bacillus siamensis</name>
    <dbReference type="NCBI Taxonomy" id="659243"/>
    <lineage>
        <taxon>Bacteria</taxon>
        <taxon>Bacillati</taxon>
        <taxon>Bacillota</taxon>
        <taxon>Bacilli</taxon>
        <taxon>Bacillales</taxon>
        <taxon>Bacillaceae</taxon>
        <taxon>Bacillus</taxon>
        <taxon>Bacillus amyloliquefaciens group</taxon>
    </lineage>
</organism>
<sequence>MANNINNTSIVKKTNEETIIAALQKTDAATISFLSKQTGLSAATCGNILHELKERGEVMESGPSASTGGRKARQFTLNADSHLVLGISVKTEGGIHSIDIALADWHGDYVEKDSCYYEIINYEIIERLTDEWIRRFPNIKAIGIGVQGVVSHGVIGICDTEELCDIPMQERLEARHSVKVNVENEMHYALYGFYRDQQYSVPKTIAMASFVKDNPPGARFVIDGRLVKGNTQFAGEISYIPFETTRQQQLEKLYSPDSFPEMAVKMTSAIISIINPQAIAFIGELSKGLDMEQVYEACSAFVPKEHMPELILIDDIQPYYQKGLIAITLKSLRFPLHLAERELIL</sequence>
<protein>
    <recommendedName>
        <fullName evidence="6">ROK family protein</fullName>
    </recommendedName>
</protein>
<comment type="similarity">
    <text evidence="2">Belongs to the ROK (NagC/XylR) family.</text>
</comment>
<dbReference type="Gene3D" id="1.10.10.10">
    <property type="entry name" value="Winged helix-like DNA-binding domain superfamily/Winged helix DNA-binding domain"/>
    <property type="match status" value="1"/>
</dbReference>
<dbReference type="AlphaFoldDB" id="A0AAI8MZX4"/>
<dbReference type="RefSeq" id="WP_060963471.1">
    <property type="nucleotide sequence ID" value="NZ_CP025001.1"/>
</dbReference>
<dbReference type="InterPro" id="IPR043129">
    <property type="entry name" value="ATPase_NBD"/>
</dbReference>
<proteinExistence type="inferred from homology"/>
<keyword evidence="5" id="KW-1185">Reference proteome</keyword>
<dbReference type="KEGG" id="bsia:CWD84_19095"/>
<dbReference type="InterPro" id="IPR036388">
    <property type="entry name" value="WH-like_DNA-bd_sf"/>
</dbReference>
<dbReference type="SUPFAM" id="SSF53067">
    <property type="entry name" value="Actin-like ATPase domain"/>
    <property type="match status" value="1"/>
</dbReference>
<dbReference type="Gene3D" id="3.30.420.40">
    <property type="match status" value="2"/>
</dbReference>
<dbReference type="EMBL" id="CP025001">
    <property type="protein sequence ID" value="AUJ78760.1"/>
    <property type="molecule type" value="Genomic_DNA"/>
</dbReference>
<dbReference type="PANTHER" id="PTHR18964">
    <property type="entry name" value="ROK (REPRESSOR, ORF, KINASE) FAMILY"/>
    <property type="match status" value="1"/>
</dbReference>
<evidence type="ECO:0000313" key="4">
    <source>
        <dbReference type="EMBL" id="AUJ78760.1"/>
    </source>
</evidence>
<keyword evidence="3" id="KW-0119">Carbohydrate metabolism</keyword>
<name>A0AAI8MZX4_9BACI</name>
<keyword evidence="3" id="KW-0859">Xylose metabolism</keyword>
<evidence type="ECO:0000256" key="3">
    <source>
        <dbReference type="ARBA" id="ARBA00022629"/>
    </source>
</evidence>